<dbReference type="InterPro" id="IPR023365">
    <property type="entry name" value="Sortase_dom-sf"/>
</dbReference>
<feature type="transmembrane region" description="Helical" evidence="3">
    <location>
        <begin position="287"/>
        <end position="306"/>
    </location>
</feature>
<name>A0ABU8ZRE9_9BIFI</name>
<dbReference type="Pfam" id="PF04203">
    <property type="entry name" value="Sortase"/>
    <property type="match status" value="1"/>
</dbReference>
<accession>A0ABU8ZRE9</accession>
<reference evidence="4 5" key="1">
    <citation type="submission" date="2024-02" db="EMBL/GenBank/DDBJ databases">
        <title>Bifidobacterium honeyensis sp. nov., isolated from the comb honey.</title>
        <authorList>
            <person name="Liu W."/>
            <person name="Li Y."/>
        </authorList>
    </citation>
    <scope>NUCLEOTIDE SEQUENCE [LARGE SCALE GENOMIC DNA]</scope>
    <source>
        <strain evidence="4 5">IMAU50988</strain>
    </source>
</reference>
<dbReference type="InterPro" id="IPR053465">
    <property type="entry name" value="Sortase_Class_E"/>
</dbReference>
<keyword evidence="3" id="KW-1133">Transmembrane helix</keyword>
<comment type="caution">
    <text evidence="4">The sequence shown here is derived from an EMBL/GenBank/DDBJ whole genome shotgun (WGS) entry which is preliminary data.</text>
</comment>
<dbReference type="CDD" id="cd05830">
    <property type="entry name" value="Sortase_E"/>
    <property type="match status" value="1"/>
</dbReference>
<evidence type="ECO:0000313" key="4">
    <source>
        <dbReference type="EMBL" id="MEK0307314.1"/>
    </source>
</evidence>
<dbReference type="Gene3D" id="2.40.260.10">
    <property type="entry name" value="Sortase"/>
    <property type="match status" value="1"/>
</dbReference>
<evidence type="ECO:0000313" key="5">
    <source>
        <dbReference type="Proteomes" id="UP001373159"/>
    </source>
</evidence>
<dbReference type="RefSeq" id="WP_340470074.1">
    <property type="nucleotide sequence ID" value="NZ_JBANBB010000003.1"/>
</dbReference>
<organism evidence="4 5">
    <name type="scientific">Bifidobacterium favimelis</name>
    <dbReference type="NCBI Taxonomy" id="3122979"/>
    <lineage>
        <taxon>Bacteria</taxon>
        <taxon>Bacillati</taxon>
        <taxon>Actinomycetota</taxon>
        <taxon>Actinomycetes</taxon>
        <taxon>Bifidobacteriales</taxon>
        <taxon>Bifidobacteriaceae</taxon>
        <taxon>Bifidobacterium</taxon>
    </lineage>
</organism>
<keyword evidence="3" id="KW-0812">Transmembrane</keyword>
<dbReference type="InterPro" id="IPR005754">
    <property type="entry name" value="Sortase"/>
</dbReference>
<evidence type="ECO:0000256" key="1">
    <source>
        <dbReference type="ARBA" id="ARBA00022801"/>
    </source>
</evidence>
<dbReference type="NCBIfam" id="NF033747">
    <property type="entry name" value="class_E_sortase"/>
    <property type="match status" value="1"/>
</dbReference>
<protein>
    <submittedName>
        <fullName evidence="4">Class E sortase</fullName>
    </submittedName>
</protein>
<dbReference type="SUPFAM" id="SSF63817">
    <property type="entry name" value="Sortase"/>
    <property type="match status" value="1"/>
</dbReference>
<evidence type="ECO:0000256" key="2">
    <source>
        <dbReference type="SAM" id="MobiDB-lite"/>
    </source>
</evidence>
<keyword evidence="1" id="KW-0378">Hydrolase</keyword>
<feature type="transmembrane region" description="Helical" evidence="3">
    <location>
        <begin position="342"/>
        <end position="361"/>
    </location>
</feature>
<feature type="transmembrane region" description="Helical" evidence="3">
    <location>
        <begin position="32"/>
        <end position="57"/>
    </location>
</feature>
<dbReference type="NCBIfam" id="TIGR01076">
    <property type="entry name" value="sortase_fam"/>
    <property type="match status" value="1"/>
</dbReference>
<feature type="region of interest" description="Disordered" evidence="2">
    <location>
        <begin position="1"/>
        <end position="27"/>
    </location>
</feature>
<keyword evidence="5" id="KW-1185">Reference proteome</keyword>
<evidence type="ECO:0000256" key="3">
    <source>
        <dbReference type="SAM" id="Phobius"/>
    </source>
</evidence>
<feature type="region of interest" description="Disordered" evidence="2">
    <location>
        <begin position="75"/>
        <end position="103"/>
    </location>
</feature>
<proteinExistence type="predicted"/>
<dbReference type="EMBL" id="JBANBB010000003">
    <property type="protein sequence ID" value="MEK0307314.1"/>
    <property type="molecule type" value="Genomic_DNA"/>
</dbReference>
<keyword evidence="3" id="KW-0472">Membrane</keyword>
<sequence>MPGSTGKQGDENRIEGGQVSQRRARADKRSGALASAVGIIGEVFMTLAVICALYVVWQLWWTGIQAEHSQLEARQASSWSRPSGGGDKIAQPQKGNPPVQPGKAKTGDLIGQIYIPRFGSLWQRNVVEGTDAAQLANAGLGHYPTTQMPGELGNVGIAGHRSGYGEPLAHVDEFQAGDAIVLRTKDYWYVYHYTKYKIVLPEQTDVVAPNPENPTEAATKRMITLTTCEPRYTTATHRWISWGEFDYWAKVSDGVPKELAGGKTAGVVFSGKSDDRSLARLSSLQPVILILAAAYIIIYLSALLAWRYPVLREIKSGRRPRPYASIYGWLIRHQSGIAPVRWLLMLLLVLMAVCALFQWGFPWLASNVPILQEMSNYVAF</sequence>
<dbReference type="InterPro" id="IPR042003">
    <property type="entry name" value="Sortase_E"/>
</dbReference>
<gene>
    <name evidence="4" type="ORF">V8P97_07560</name>
</gene>
<dbReference type="Proteomes" id="UP001373159">
    <property type="component" value="Unassembled WGS sequence"/>
</dbReference>